<evidence type="ECO:0000256" key="2">
    <source>
        <dbReference type="SAM" id="MobiDB-lite"/>
    </source>
</evidence>
<dbReference type="EMBL" id="JAERRF010000004">
    <property type="protein sequence ID" value="MBL1096656.1"/>
    <property type="molecule type" value="Genomic_DNA"/>
</dbReference>
<keyword evidence="7" id="KW-1185">Reference proteome</keyword>
<feature type="compositionally biased region" description="Basic and acidic residues" evidence="2">
    <location>
        <begin position="386"/>
        <end position="409"/>
    </location>
</feature>
<accession>A0ABS1N9Z9</accession>
<dbReference type="InterPro" id="IPR031325">
    <property type="entry name" value="RHS_repeat"/>
</dbReference>
<feature type="region of interest" description="Disordered" evidence="2">
    <location>
        <begin position="746"/>
        <end position="770"/>
    </location>
</feature>
<dbReference type="InterPro" id="IPR006530">
    <property type="entry name" value="YD"/>
</dbReference>
<dbReference type="Pfam" id="PF20148">
    <property type="entry name" value="DUF6531"/>
    <property type="match status" value="1"/>
</dbReference>
<feature type="region of interest" description="Disordered" evidence="2">
    <location>
        <begin position="369"/>
        <end position="417"/>
    </location>
</feature>
<dbReference type="NCBIfam" id="TIGR03696">
    <property type="entry name" value="Rhs_assc_core"/>
    <property type="match status" value="1"/>
</dbReference>
<dbReference type="Pfam" id="PF05593">
    <property type="entry name" value="RHS_repeat"/>
    <property type="match status" value="6"/>
</dbReference>
<feature type="domain" description="Putative T7SS secretion signal" evidence="4">
    <location>
        <begin position="12"/>
        <end position="261"/>
    </location>
</feature>
<dbReference type="PANTHER" id="PTHR32305">
    <property type="match status" value="1"/>
</dbReference>
<dbReference type="InterPro" id="IPR050708">
    <property type="entry name" value="T6SS_VgrG/RHS"/>
</dbReference>
<evidence type="ECO:0000256" key="1">
    <source>
        <dbReference type="ARBA" id="ARBA00022737"/>
    </source>
</evidence>
<dbReference type="PANTHER" id="PTHR32305:SF15">
    <property type="entry name" value="PROTEIN RHSA-RELATED"/>
    <property type="match status" value="1"/>
</dbReference>
<feature type="compositionally biased region" description="Basic and acidic residues" evidence="2">
    <location>
        <begin position="202"/>
        <end position="223"/>
    </location>
</feature>
<evidence type="ECO:0000259" key="4">
    <source>
        <dbReference type="Pfam" id="PF21725"/>
    </source>
</evidence>
<keyword evidence="1" id="KW-0677">Repeat</keyword>
<dbReference type="InterPro" id="IPR056823">
    <property type="entry name" value="TEN-like_YD-shell"/>
</dbReference>
<reference evidence="6 7" key="1">
    <citation type="submission" date="2021-01" db="EMBL/GenBank/DDBJ databases">
        <title>WGS of actinomycetes isolated from Thailand.</title>
        <authorList>
            <person name="Thawai C."/>
        </authorList>
    </citation>
    <scope>NUCLEOTIDE SEQUENCE [LARGE SCALE GENOMIC DNA]</scope>
    <source>
        <strain evidence="6 7">CA1R205</strain>
    </source>
</reference>
<feature type="domain" description="Teneurin-like YD-shell" evidence="5">
    <location>
        <begin position="844"/>
        <end position="1013"/>
    </location>
</feature>
<dbReference type="Pfam" id="PF21725">
    <property type="entry name" value="T7SS_signal"/>
    <property type="match status" value="1"/>
</dbReference>
<gene>
    <name evidence="6" type="ORF">JK363_08265</name>
</gene>
<feature type="region of interest" description="Disordered" evidence="2">
    <location>
        <begin position="201"/>
        <end position="223"/>
    </location>
</feature>
<name>A0ABS1N9Z9_9ACTN</name>
<dbReference type="InterPro" id="IPR049082">
    <property type="entry name" value="T7SS_signal"/>
</dbReference>
<evidence type="ECO:0000313" key="7">
    <source>
        <dbReference type="Proteomes" id="UP000634229"/>
    </source>
</evidence>
<dbReference type="Proteomes" id="UP000634229">
    <property type="component" value="Unassembled WGS sequence"/>
</dbReference>
<dbReference type="RefSeq" id="WP_201873308.1">
    <property type="nucleotide sequence ID" value="NZ_JAERRF010000004.1"/>
</dbReference>
<dbReference type="PRINTS" id="PR00394">
    <property type="entry name" value="RHSPROTEIN"/>
</dbReference>
<feature type="domain" description="DUF6531" evidence="3">
    <location>
        <begin position="412"/>
        <end position="483"/>
    </location>
</feature>
<evidence type="ECO:0000259" key="3">
    <source>
        <dbReference type="Pfam" id="PF20148"/>
    </source>
</evidence>
<evidence type="ECO:0000313" key="6">
    <source>
        <dbReference type="EMBL" id="MBL1096656.1"/>
    </source>
</evidence>
<sequence>MGLGDFIPDKVEGAFEKGTEAVGDGIEWAGDKTADGMDKIGWEEGADWVRDKSKSAANALGADVDELELGQTDEPKKLIYGSPSKIRSTADHLTDFQKAFDKVGDGLRKLESGHWKGQAAEAFRKKAAVEPKKWYKAALACEKAAKALDSFAGTVEWAQRKAREAITEYEAAEKASTAARAAHNKSVDTYNSAVDTYNAAVEDGKDPGAKPKKPGDFHDPGPAKAKLAQEKLDGARKQRDKAAGIARKAVQLARNAAPPKPAYSEQVKDGLTGLKLDATHITAGAIKGAAGVVNTVRGLNPIDPYNLTHPAEYFTNLNNTAAGLVQVANDPVGAGKEMLKGFAKDPSEGFGRLLPEVLGTKGLGATRKGVGAAKTATKVRRGKKAAARDATRDRGPGEGTTKPKDKEDGNTDPIDLATGKMYLPQTDIRLPGTLPLVFRRYVESGYRMGRCFGTSWSSTADQRLEIDAEGVIFVSEDGLLLEYPHPAPGLPTLPSAGPRWPLERDAQGDYTLTDPATGHVRHFGCPRNESGDGEEGDGIARLEQISDRGGQFITFDYNAEGVATAITHSAGYELKLTTAEGRVTALHLAGAAEDGGDQELIRYAYTDGNLTEVINSSGLPLRFAYDDERRVISWTDTNDRRYDYVYDNRDRCIAEGGEAGHISIHLTYDEVDEATGHRVTTVTTPEGHTTRYLVNDAGKVAAEIDPLGHTSRSTYDRHDRLLSRTDPLDRTTRFEYDEAGRLTRFTAPDGTESTATYDDLGLPTSLTGPDGATWTQTWEEGGRRTSATDPAGHTTHYAYDNDGHLSAITDALGETTRVRCDRAGLPVEITDPLGGVIRYERDAFGRPVKITDAVGATTELVWTVEGKLTRRTNPDGSTERWTYDGEGNCTTHTDAIGGTTRFEYTHFDLLTARTGPDGVRYEFEHDASLRLTKVTNPQGLTWAYEYDPAGRLAAETDFDDRTLRYAHDAAGQLVARTNPLGQTVTFEHDVMGQVVCKTAEDRTTSFTYDPAGRLTSALGPGTEVAYQRDRLGRIKSEMVNGHVLAHTYDALGRRTRRVTPTGAITTYAYDAAGNRTELTTGGRTLASEHDAAGRETTRRIGDSLTVANTWDPLGRLTTQSWTGASAETPLQHRAYTYRADGHLTAVDDQLSGRRTFDLDAAGRVTTVRATGWTETYAYDEAGNQTKATWPTEQPAHEATGSRAYTGTRITHAGKLRYEHDAAGRLTLRQKTRLSKKPDTWRYTWDTEDRLTSVTTPDGTVWRYLYDPFGRRTAKQRLAADGETVLEQTDFTWDGPTLAEQTTTTPDLPHPVTLTWDHDGLRPITQTERITDATTQQEYDARFFAIVTDLVGTPTELVDDSGDIAWHTRSTLWGTTTWATDSTAYTPLRFPGQYFDPESGLHYNFHRYYDPTSARYLSPDPLGLTPAPNPATYVHNPHTWTDLLGLAPYPSDVALGTRKEGNLKEWAESRNYTHFLDETRDGALSSVRDVAHEHPNTHIHVVMDGWRGHKDQLTDNVDELFEAAYRRGKGDNWYTTEREMAILGDSIKWENREWETITFYHKGARADVKYPSFLWETK</sequence>
<proteinExistence type="predicted"/>
<dbReference type="NCBIfam" id="TIGR01643">
    <property type="entry name" value="YD_repeat_2x"/>
    <property type="match status" value="14"/>
</dbReference>
<dbReference type="InterPro" id="IPR045351">
    <property type="entry name" value="DUF6531"/>
</dbReference>
<protein>
    <submittedName>
        <fullName evidence="6">Type IV secretion protein Rhs</fullName>
    </submittedName>
</protein>
<evidence type="ECO:0000259" key="5">
    <source>
        <dbReference type="Pfam" id="PF25023"/>
    </source>
</evidence>
<organism evidence="6 7">
    <name type="scientific">Streptomyces coffeae</name>
    <dbReference type="NCBI Taxonomy" id="621382"/>
    <lineage>
        <taxon>Bacteria</taxon>
        <taxon>Bacillati</taxon>
        <taxon>Actinomycetota</taxon>
        <taxon>Actinomycetes</taxon>
        <taxon>Kitasatosporales</taxon>
        <taxon>Streptomycetaceae</taxon>
        <taxon>Streptomyces</taxon>
    </lineage>
</organism>
<dbReference type="InterPro" id="IPR022385">
    <property type="entry name" value="Rhs_assc_core"/>
</dbReference>
<comment type="caution">
    <text evidence="6">The sequence shown here is derived from an EMBL/GenBank/DDBJ whole genome shotgun (WGS) entry which is preliminary data.</text>
</comment>
<dbReference type="Gene3D" id="2.180.10.10">
    <property type="entry name" value="RHS repeat-associated core"/>
    <property type="match status" value="3"/>
</dbReference>
<dbReference type="Pfam" id="PF25023">
    <property type="entry name" value="TEN_YD-shell"/>
    <property type="match status" value="1"/>
</dbReference>